<dbReference type="GeneID" id="136801847"/>
<protein>
    <submittedName>
        <fullName evidence="2">Uncharacterized protein</fullName>
    </submittedName>
</protein>
<dbReference type="Proteomes" id="UP000594262">
    <property type="component" value="Unplaced"/>
</dbReference>
<feature type="compositionally biased region" description="Basic and acidic residues" evidence="1">
    <location>
        <begin position="192"/>
        <end position="204"/>
    </location>
</feature>
<dbReference type="RefSeq" id="XP_066914611.1">
    <property type="nucleotide sequence ID" value="XM_067058510.1"/>
</dbReference>
<organism evidence="2 3">
    <name type="scientific">Clytia hemisphaerica</name>
    <dbReference type="NCBI Taxonomy" id="252671"/>
    <lineage>
        <taxon>Eukaryota</taxon>
        <taxon>Metazoa</taxon>
        <taxon>Cnidaria</taxon>
        <taxon>Hydrozoa</taxon>
        <taxon>Hydroidolina</taxon>
        <taxon>Leptothecata</taxon>
        <taxon>Obeliida</taxon>
        <taxon>Clytiidae</taxon>
        <taxon>Clytia</taxon>
    </lineage>
</organism>
<reference evidence="2" key="1">
    <citation type="submission" date="2021-01" db="UniProtKB">
        <authorList>
            <consortium name="EnsemblMetazoa"/>
        </authorList>
    </citation>
    <scope>IDENTIFICATION</scope>
</reference>
<keyword evidence="3" id="KW-1185">Reference proteome</keyword>
<feature type="compositionally biased region" description="Low complexity" evidence="1">
    <location>
        <begin position="10"/>
        <end position="21"/>
    </location>
</feature>
<feature type="region of interest" description="Disordered" evidence="1">
    <location>
        <begin position="180"/>
        <end position="204"/>
    </location>
</feature>
<feature type="compositionally biased region" description="Basic residues" evidence="1">
    <location>
        <begin position="180"/>
        <end position="191"/>
    </location>
</feature>
<dbReference type="OrthoDB" id="10646777at2759"/>
<feature type="region of interest" description="Disordered" evidence="1">
    <location>
        <begin position="221"/>
        <end position="265"/>
    </location>
</feature>
<feature type="region of interest" description="Disordered" evidence="1">
    <location>
        <begin position="1"/>
        <end position="21"/>
    </location>
</feature>
<sequence length="300" mass="34680">MSTCADEQLPSTSTNNQPSPSAITFKSWEKAQTLPRIMEEFERCKGWYERIKSQHSKIGKICYLFEMIFLQLFTSLMAACSAEIVSPWASWTMSKAMIVDDFICHQLQFVEEKLTDVDTEWLYQSNGYIDRTYLSTCLFLRIFFLFPRIWYRFLTVCITATKNEISEDWELLVTIANPPKPRRSRRIRSRKSKDTSPGKKRKHEEVERHLPGYFYVHECSQESDPDFQPNSADDDTEVTSASENSHSESDESGEELEILHTEQDEDLCIVESPDEVIVTNEVVKKEPNVDADTTPEVLAA</sequence>
<evidence type="ECO:0000313" key="3">
    <source>
        <dbReference type="Proteomes" id="UP000594262"/>
    </source>
</evidence>
<name>A0A7M6DQ18_9CNID</name>
<proteinExistence type="predicted"/>
<accession>A0A7M6DQ18</accession>
<dbReference type="EnsemblMetazoa" id="CLYHEMT021513.1">
    <property type="protein sequence ID" value="CLYHEMP021513.1"/>
    <property type="gene ID" value="CLYHEMG021513"/>
</dbReference>
<evidence type="ECO:0000256" key="1">
    <source>
        <dbReference type="SAM" id="MobiDB-lite"/>
    </source>
</evidence>
<evidence type="ECO:0000313" key="2">
    <source>
        <dbReference type="EnsemblMetazoa" id="CLYHEMP021513.1"/>
    </source>
</evidence>
<dbReference type="AlphaFoldDB" id="A0A7M6DQ18"/>